<protein>
    <submittedName>
        <fullName evidence="5">Acetyltransferase</fullName>
    </submittedName>
</protein>
<dbReference type="Gene3D" id="2.160.10.10">
    <property type="entry name" value="Hexapeptide repeat proteins"/>
    <property type="match status" value="1"/>
</dbReference>
<organism evidence="5 6">
    <name type="scientific">Flagellimonas chongwuensis</name>
    <dbReference type="NCBI Taxonomy" id="2697365"/>
    <lineage>
        <taxon>Bacteria</taxon>
        <taxon>Pseudomonadati</taxon>
        <taxon>Bacteroidota</taxon>
        <taxon>Flavobacteriia</taxon>
        <taxon>Flavobacteriales</taxon>
        <taxon>Flavobacteriaceae</taxon>
        <taxon>Flagellimonas</taxon>
    </lineage>
</organism>
<gene>
    <name evidence="5" type="ORF">GUA46_13360</name>
</gene>
<keyword evidence="6" id="KW-1185">Reference proteome</keyword>
<dbReference type="CDD" id="cd03360">
    <property type="entry name" value="LbH_AT_putative"/>
    <property type="match status" value="1"/>
</dbReference>
<dbReference type="PANTHER" id="PTHR43300:SF7">
    <property type="entry name" value="UDP-N-ACETYLBACILLOSAMINE N-ACETYLTRANSFERASE"/>
    <property type="match status" value="1"/>
</dbReference>
<dbReference type="InterPro" id="IPR050179">
    <property type="entry name" value="Trans_hexapeptide_repeat"/>
</dbReference>
<comment type="caution">
    <text evidence="5">The sequence shown here is derived from an EMBL/GenBank/DDBJ whole genome shotgun (WGS) entry which is preliminary data.</text>
</comment>
<proteinExistence type="inferred from homology"/>
<dbReference type="GO" id="GO:0016740">
    <property type="term" value="F:transferase activity"/>
    <property type="evidence" value="ECO:0007669"/>
    <property type="project" value="UniProtKB-KW"/>
</dbReference>
<comment type="similarity">
    <text evidence="1">Belongs to the transferase hexapeptide repeat family.</text>
</comment>
<evidence type="ECO:0000256" key="2">
    <source>
        <dbReference type="PIRSR" id="PIRSR620019-1"/>
    </source>
</evidence>
<feature type="binding site" evidence="3">
    <location>
        <position position="145"/>
    </location>
    <ligand>
        <name>acetyl-CoA</name>
        <dbReference type="ChEBI" id="CHEBI:57288"/>
    </ligand>
</feature>
<dbReference type="AlphaFoldDB" id="A0A850NDW0"/>
<name>A0A850NDW0_9FLAO</name>
<evidence type="ECO:0000256" key="1">
    <source>
        <dbReference type="ARBA" id="ARBA00007274"/>
    </source>
</evidence>
<dbReference type="EMBL" id="WYET01000007">
    <property type="protein sequence ID" value="NVN19331.1"/>
    <property type="molecule type" value="Genomic_DNA"/>
</dbReference>
<evidence type="ECO:0000313" key="5">
    <source>
        <dbReference type="EMBL" id="NVN19331.1"/>
    </source>
</evidence>
<dbReference type="NCBIfam" id="TIGR03570">
    <property type="entry name" value="NeuD_NnaD"/>
    <property type="match status" value="1"/>
</dbReference>
<reference evidence="5 6" key="1">
    <citation type="submission" date="2020-01" db="EMBL/GenBank/DDBJ databases">
        <title>Draft Genome Analysis of Muricauda sp. HICW Isolated from coastal seawater of PR China.</title>
        <authorList>
            <person name="Chen M.-X."/>
        </authorList>
    </citation>
    <scope>NUCLEOTIDE SEQUENCE [LARGE SCALE GENOMIC DNA]</scope>
    <source>
        <strain evidence="5 6">HICW</strain>
    </source>
</reference>
<dbReference type="InterPro" id="IPR041561">
    <property type="entry name" value="PglD_N"/>
</dbReference>
<dbReference type="RefSeq" id="WP_176620913.1">
    <property type="nucleotide sequence ID" value="NZ_WYET01000007.1"/>
</dbReference>
<accession>A0A850NDW0</accession>
<dbReference type="Gene3D" id="3.40.50.20">
    <property type="match status" value="1"/>
</dbReference>
<sequence length="217" mass="22991">MEGQNKNIRLYGAGGHSGVIRDVAELTAYKIIEIFDDHPSDSVHWDSGVVKIGLLSSEDFPHEGAPFVIAIGDNKTRAELSHKIKAIFKTLIHPSAVISKESSIGDGTVVYAGVVIQPNTTIGKHVIVNTSASIDHDNYIADFVHVAPKVALTGHVEVGEGSFIGAGAVVIPKIKIGKWCTIGAGSVVIKDVPDNAVVVGNPAKIIRYQNLNESNGK</sequence>
<feature type="binding site" evidence="3">
    <location>
        <position position="72"/>
    </location>
    <ligand>
        <name>substrate</name>
    </ligand>
</feature>
<dbReference type="InterPro" id="IPR020019">
    <property type="entry name" value="AcTrfase_PglD-like"/>
</dbReference>
<evidence type="ECO:0000313" key="6">
    <source>
        <dbReference type="Proteomes" id="UP000558089"/>
    </source>
</evidence>
<dbReference type="Pfam" id="PF00132">
    <property type="entry name" value="Hexapep"/>
    <property type="match status" value="1"/>
</dbReference>
<evidence type="ECO:0000259" key="4">
    <source>
        <dbReference type="Pfam" id="PF17836"/>
    </source>
</evidence>
<feature type="site" description="Increases basicity of active site His" evidence="2">
    <location>
        <position position="137"/>
    </location>
</feature>
<dbReference type="SUPFAM" id="SSF51161">
    <property type="entry name" value="Trimeric LpxA-like enzymes"/>
    <property type="match status" value="1"/>
</dbReference>
<evidence type="ECO:0000256" key="3">
    <source>
        <dbReference type="PIRSR" id="PIRSR620019-2"/>
    </source>
</evidence>
<dbReference type="PANTHER" id="PTHR43300">
    <property type="entry name" value="ACETYLTRANSFERASE"/>
    <property type="match status" value="1"/>
</dbReference>
<dbReference type="Pfam" id="PF17836">
    <property type="entry name" value="PglD_N"/>
    <property type="match status" value="1"/>
</dbReference>
<dbReference type="InterPro" id="IPR011004">
    <property type="entry name" value="Trimer_LpxA-like_sf"/>
</dbReference>
<dbReference type="InterPro" id="IPR001451">
    <property type="entry name" value="Hexapep"/>
</dbReference>
<feature type="active site" description="Proton acceptor" evidence="2">
    <location>
        <position position="136"/>
    </location>
</feature>
<keyword evidence="5" id="KW-0808">Transferase</keyword>
<feature type="domain" description="PglD N-terminal" evidence="4">
    <location>
        <begin position="7"/>
        <end position="84"/>
    </location>
</feature>
<dbReference type="Proteomes" id="UP000558089">
    <property type="component" value="Unassembled WGS sequence"/>
</dbReference>